<dbReference type="OrthoDB" id="9805770at2"/>
<comment type="similarity">
    <text evidence="2 4">Belongs to the 2-oxoacid dehydrogenase family.</text>
</comment>
<reference evidence="7 9" key="1">
    <citation type="submission" date="2014-02" db="EMBL/GenBank/DDBJ databases">
        <title>Aquamicrobium defluvii Genome sequencing.</title>
        <authorList>
            <person name="Wang X."/>
        </authorList>
    </citation>
    <scope>NUCLEOTIDE SEQUENCE [LARGE SCALE GENOMIC DNA]</scope>
    <source>
        <strain evidence="7 9">W13Z1</strain>
    </source>
</reference>
<comment type="cofactor">
    <cofactor evidence="1 4">
        <name>(R)-lipoate</name>
        <dbReference type="ChEBI" id="CHEBI:83088"/>
    </cofactor>
</comment>
<dbReference type="PROSITE" id="PS00189">
    <property type="entry name" value="LIPOYL"/>
    <property type="match status" value="1"/>
</dbReference>
<dbReference type="AlphaFoldDB" id="A0A011V0Q8"/>
<keyword evidence="3 4" id="KW-0450">Lipoyl</keyword>
<evidence type="ECO:0000313" key="7">
    <source>
        <dbReference type="EMBL" id="EXL02005.1"/>
    </source>
</evidence>
<dbReference type="SUPFAM" id="SSF51230">
    <property type="entry name" value="Single hybrid motif"/>
    <property type="match status" value="1"/>
</dbReference>
<dbReference type="GO" id="GO:0016746">
    <property type="term" value="F:acyltransferase activity"/>
    <property type="evidence" value="ECO:0007669"/>
    <property type="project" value="UniProtKB-KW"/>
</dbReference>
<evidence type="ECO:0000256" key="2">
    <source>
        <dbReference type="ARBA" id="ARBA00007317"/>
    </source>
</evidence>
<accession>A0A011V0Q8</accession>
<dbReference type="GO" id="GO:0045254">
    <property type="term" value="C:pyruvate dehydrogenase complex"/>
    <property type="evidence" value="ECO:0007669"/>
    <property type="project" value="InterPro"/>
</dbReference>
<feature type="domain" description="Peripheral subunit-binding (PSBD)" evidence="6">
    <location>
        <begin position="113"/>
        <end position="150"/>
    </location>
</feature>
<dbReference type="PROSITE" id="PS51826">
    <property type="entry name" value="PSBD"/>
    <property type="match status" value="1"/>
</dbReference>
<organism evidence="7 9">
    <name type="scientific">Aquamicrobium defluvii</name>
    <dbReference type="NCBI Taxonomy" id="69279"/>
    <lineage>
        <taxon>Bacteria</taxon>
        <taxon>Pseudomonadati</taxon>
        <taxon>Pseudomonadota</taxon>
        <taxon>Alphaproteobacteria</taxon>
        <taxon>Hyphomicrobiales</taxon>
        <taxon>Phyllobacteriaceae</taxon>
        <taxon>Aquamicrobium</taxon>
    </lineage>
</organism>
<dbReference type="InterPro" id="IPR000089">
    <property type="entry name" value="Biotin_lipoyl"/>
</dbReference>
<dbReference type="InterPro" id="IPR036625">
    <property type="entry name" value="E3-bd_dom_sf"/>
</dbReference>
<evidence type="ECO:0000256" key="1">
    <source>
        <dbReference type="ARBA" id="ARBA00001938"/>
    </source>
</evidence>
<dbReference type="InterPro" id="IPR023213">
    <property type="entry name" value="CAT-like_dom_sf"/>
</dbReference>
<evidence type="ECO:0000313" key="10">
    <source>
        <dbReference type="Proteomes" id="UP000294958"/>
    </source>
</evidence>
<dbReference type="eggNOG" id="COG0508">
    <property type="taxonomic scope" value="Bacteria"/>
</dbReference>
<dbReference type="Pfam" id="PF00364">
    <property type="entry name" value="Biotin_lipoyl"/>
    <property type="match status" value="1"/>
</dbReference>
<keyword evidence="10" id="KW-1185">Reference proteome</keyword>
<dbReference type="Gene3D" id="4.10.320.10">
    <property type="entry name" value="E3-binding domain"/>
    <property type="match status" value="1"/>
</dbReference>
<dbReference type="InterPro" id="IPR011053">
    <property type="entry name" value="Single_hybrid_motif"/>
</dbReference>
<dbReference type="Gene3D" id="2.40.50.100">
    <property type="match status" value="1"/>
</dbReference>
<dbReference type="PANTHER" id="PTHR23151">
    <property type="entry name" value="DIHYDROLIPOAMIDE ACETYL/SUCCINYL-TRANSFERASE-RELATED"/>
    <property type="match status" value="1"/>
</dbReference>
<proteinExistence type="inferred from homology"/>
<dbReference type="PROSITE" id="PS50968">
    <property type="entry name" value="BIOTINYL_LIPOYL"/>
    <property type="match status" value="1"/>
</dbReference>
<dbReference type="Pfam" id="PF02817">
    <property type="entry name" value="E3_binding"/>
    <property type="match status" value="1"/>
</dbReference>
<dbReference type="SUPFAM" id="SSF52777">
    <property type="entry name" value="CoA-dependent acyltransferases"/>
    <property type="match status" value="1"/>
</dbReference>
<dbReference type="PANTHER" id="PTHR23151:SF90">
    <property type="entry name" value="DIHYDROLIPOYLLYSINE-RESIDUE ACETYLTRANSFERASE COMPONENT OF PYRUVATE DEHYDROGENASE COMPLEX, MITOCHONDRIAL-RELATED"/>
    <property type="match status" value="1"/>
</dbReference>
<comment type="caution">
    <text evidence="7">The sequence shown here is derived from an EMBL/GenBank/DDBJ whole genome shotgun (WGS) entry which is preliminary data.</text>
</comment>
<dbReference type="CDD" id="cd06849">
    <property type="entry name" value="lipoyl_domain"/>
    <property type="match status" value="1"/>
</dbReference>
<dbReference type="PATRIC" id="fig|69279.3.peg.4334"/>
<dbReference type="EMBL" id="JENY01000035">
    <property type="protein sequence ID" value="EXL02005.1"/>
    <property type="molecule type" value="Genomic_DNA"/>
</dbReference>
<evidence type="ECO:0000313" key="8">
    <source>
        <dbReference type="EMBL" id="TDR35302.1"/>
    </source>
</evidence>
<dbReference type="GO" id="GO:0006086">
    <property type="term" value="P:pyruvate decarboxylation to acetyl-CoA"/>
    <property type="evidence" value="ECO:0007669"/>
    <property type="project" value="InterPro"/>
</dbReference>
<dbReference type="RefSeq" id="WP_035032059.1">
    <property type="nucleotide sequence ID" value="NZ_KK073907.1"/>
</dbReference>
<evidence type="ECO:0000313" key="9">
    <source>
        <dbReference type="Proteomes" id="UP000019849"/>
    </source>
</evidence>
<dbReference type="EC" id="2.3.1.-" evidence="4"/>
<reference evidence="8 10" key="2">
    <citation type="submission" date="2019-03" db="EMBL/GenBank/DDBJ databases">
        <title>Genomic Encyclopedia of Type Strains, Phase IV (KMG-IV): sequencing the most valuable type-strain genomes for metagenomic binning, comparative biology and taxonomic classification.</title>
        <authorList>
            <person name="Goeker M."/>
        </authorList>
    </citation>
    <scope>NUCLEOTIDE SEQUENCE [LARGE SCALE GENOMIC DNA]</scope>
    <source>
        <strain evidence="8 10">DSM 11603</strain>
    </source>
</reference>
<keyword evidence="4 8" id="KW-0808">Transferase</keyword>
<dbReference type="SUPFAM" id="SSF47005">
    <property type="entry name" value="Peripheral subunit-binding domain of 2-oxo acid dehydrogenase complex"/>
    <property type="match status" value="1"/>
</dbReference>
<dbReference type="EMBL" id="SNZF01000010">
    <property type="protein sequence ID" value="TDR35302.1"/>
    <property type="molecule type" value="Genomic_DNA"/>
</dbReference>
<dbReference type="Proteomes" id="UP000294958">
    <property type="component" value="Unassembled WGS sequence"/>
</dbReference>
<evidence type="ECO:0000259" key="6">
    <source>
        <dbReference type="PROSITE" id="PS51826"/>
    </source>
</evidence>
<dbReference type="InterPro" id="IPR001078">
    <property type="entry name" value="2-oxoacid_DH_actylTfrase"/>
</dbReference>
<dbReference type="Proteomes" id="UP000019849">
    <property type="component" value="Unassembled WGS sequence"/>
</dbReference>
<dbReference type="HOGENOM" id="CLU_016733_10_2_5"/>
<dbReference type="InterPro" id="IPR004167">
    <property type="entry name" value="PSBD"/>
</dbReference>
<evidence type="ECO:0000256" key="3">
    <source>
        <dbReference type="ARBA" id="ARBA00022823"/>
    </source>
</evidence>
<dbReference type="InterPro" id="IPR003016">
    <property type="entry name" value="2-oxoA_DH_lipoyl-BS"/>
</dbReference>
<dbReference type="Pfam" id="PF00198">
    <property type="entry name" value="2-oxoacid_dh"/>
    <property type="match status" value="1"/>
</dbReference>
<evidence type="ECO:0000256" key="4">
    <source>
        <dbReference type="RuleBase" id="RU003423"/>
    </source>
</evidence>
<dbReference type="InterPro" id="IPR045257">
    <property type="entry name" value="E2/Pdx1"/>
</dbReference>
<feature type="domain" description="Lipoyl-binding" evidence="5">
    <location>
        <begin position="2"/>
        <end position="78"/>
    </location>
</feature>
<dbReference type="Gene3D" id="3.30.559.10">
    <property type="entry name" value="Chloramphenicol acetyltransferase-like domain"/>
    <property type="match status" value="1"/>
</dbReference>
<name>A0A011V0Q8_9HYPH</name>
<dbReference type="STRING" id="69279.BG36_16360"/>
<evidence type="ECO:0000259" key="5">
    <source>
        <dbReference type="PROSITE" id="PS50968"/>
    </source>
</evidence>
<keyword evidence="4" id="KW-0012">Acyltransferase</keyword>
<keyword evidence="8" id="KW-0670">Pyruvate</keyword>
<protein>
    <recommendedName>
        <fullName evidence="4">Dihydrolipoamide acetyltransferase component of pyruvate dehydrogenase complex</fullName>
        <ecNumber evidence="4">2.3.1.-</ecNumber>
    </recommendedName>
</protein>
<sequence>MAIDIVMPAISPTMVAGKLVRWHVAVGDKVRKGDLLAELETDKAAMDIEAPEDGVLEKIVVAADTADVAVETVIGVLGDGEAALAPAAEPVSEPAAAAADTASAAVEDEPPMRISPLARRLARELDVGVDGLVGTGPRGRIIAQDIREAAERAATQTAAAASRPPAPLAAIAPTPAIVPPGARLEPHGAMRRTIARRLVEAKQTVPHFYLEAGCRVDALLALRADLNAAQAESGSEVRFTVNDLLVKAWALAISRVPAAMVTYSDEGMIHHASVDIGVAVALDDGLITPILRDAARLSPGAIAIGARDAIEKARAGQLMPEDYTGGLAGISNLGMFGVSSFAAIINPPQSMNLAVGAVETELALRDGAPVEVKRLRLTLSVDHRAIDGAVGAKVLRELKRLIETPLLLMA</sequence>
<gene>
    <name evidence="7" type="ORF">BG36_16360</name>
    <name evidence="8" type="ORF">DES43_110110</name>
</gene>